<organism evidence="4 5">
    <name type="scientific">Acipenser oxyrinchus oxyrinchus</name>
    <dbReference type="NCBI Taxonomy" id="40147"/>
    <lineage>
        <taxon>Eukaryota</taxon>
        <taxon>Metazoa</taxon>
        <taxon>Chordata</taxon>
        <taxon>Craniata</taxon>
        <taxon>Vertebrata</taxon>
        <taxon>Euteleostomi</taxon>
        <taxon>Actinopterygii</taxon>
        <taxon>Chondrostei</taxon>
        <taxon>Acipenseriformes</taxon>
        <taxon>Acipenseridae</taxon>
        <taxon>Acipenser</taxon>
    </lineage>
</organism>
<keyword evidence="5" id="KW-1185">Reference proteome</keyword>
<reference evidence="4" key="1">
    <citation type="submission" date="2022-02" db="EMBL/GenBank/DDBJ databases">
        <title>Atlantic sturgeon de novo genome assembly.</title>
        <authorList>
            <person name="Stock M."/>
            <person name="Klopp C."/>
            <person name="Guiguen Y."/>
            <person name="Cabau C."/>
            <person name="Parinello H."/>
            <person name="Santidrian Yebra-Pimentel E."/>
            <person name="Kuhl H."/>
            <person name="Dirks R.P."/>
            <person name="Guessner J."/>
            <person name="Wuertz S."/>
            <person name="Du K."/>
            <person name="Schartl M."/>
        </authorList>
    </citation>
    <scope>NUCLEOTIDE SEQUENCE</scope>
    <source>
        <strain evidence="4">STURGEONOMICS-FGT-2020</strain>
        <tissue evidence="4">Whole blood</tissue>
    </source>
</reference>
<dbReference type="PRINTS" id="PR00262">
    <property type="entry name" value="IL1HBGF"/>
</dbReference>
<evidence type="ECO:0000313" key="5">
    <source>
        <dbReference type="Proteomes" id="UP001230051"/>
    </source>
</evidence>
<evidence type="ECO:0000256" key="1">
    <source>
        <dbReference type="ARBA" id="ARBA00007936"/>
    </source>
</evidence>
<dbReference type="PROSITE" id="PS51257">
    <property type="entry name" value="PROKAR_LIPOPROTEIN"/>
    <property type="match status" value="1"/>
</dbReference>
<dbReference type="SUPFAM" id="SSF50353">
    <property type="entry name" value="Cytokine"/>
    <property type="match status" value="1"/>
</dbReference>
<dbReference type="EMBL" id="JAGXEW010000211">
    <property type="protein sequence ID" value="KAK1143829.1"/>
    <property type="molecule type" value="Genomic_DNA"/>
</dbReference>
<dbReference type="AlphaFoldDB" id="A0AAD8CFA1"/>
<evidence type="ECO:0000313" key="4">
    <source>
        <dbReference type="EMBL" id="KAK1143829.1"/>
    </source>
</evidence>
<dbReference type="Proteomes" id="UP001230051">
    <property type="component" value="Unassembled WGS sequence"/>
</dbReference>
<dbReference type="PROSITE" id="PS00247">
    <property type="entry name" value="HBGF_FGF"/>
    <property type="match status" value="1"/>
</dbReference>
<dbReference type="PRINTS" id="PR00263">
    <property type="entry name" value="HBGFFGF"/>
</dbReference>
<proteinExistence type="inferred from homology"/>
<dbReference type="Gene3D" id="2.80.10.50">
    <property type="match status" value="1"/>
</dbReference>
<dbReference type="GO" id="GO:0008083">
    <property type="term" value="F:growth factor activity"/>
    <property type="evidence" value="ECO:0007669"/>
    <property type="project" value="UniProtKB-KW"/>
</dbReference>
<accession>A0AAD8CFA1</accession>
<dbReference type="Pfam" id="PF00167">
    <property type="entry name" value="FGF"/>
    <property type="match status" value="1"/>
</dbReference>
<comment type="similarity">
    <text evidence="1 3">Belongs to the heparin-binding growth factors family.</text>
</comment>
<dbReference type="InterPro" id="IPR008996">
    <property type="entry name" value="IL1/FGF"/>
</dbReference>
<keyword evidence="2" id="KW-0339">Growth factor</keyword>
<comment type="caution">
    <text evidence="4">The sequence shown here is derived from an EMBL/GenBank/DDBJ whole genome shotgun (WGS) entry which is preliminary data.</text>
</comment>
<name>A0AAD8CFA1_ACIOX</name>
<evidence type="ECO:0000256" key="3">
    <source>
        <dbReference type="RuleBase" id="RU049442"/>
    </source>
</evidence>
<dbReference type="InterPro" id="IPR002209">
    <property type="entry name" value="Fibroblast_GF_fam"/>
</dbReference>
<dbReference type="PANTHER" id="PTHR11486">
    <property type="entry name" value="FIBROBLAST GROWTH FACTOR"/>
    <property type="match status" value="1"/>
</dbReference>
<dbReference type="FunFam" id="2.80.10.50:FF:000004">
    <property type="entry name" value="Fibroblast growth factor"/>
    <property type="match status" value="1"/>
</dbReference>
<sequence>MRKWMLKWILPTLLSRLYFHIIFLVGSVSLACNDMTPEQLAANPNCSSPERHTRSYDYMEGGDVRVRRLFCRTHWYLTIDEMGKIEGTGEQNNSYSILEIRTVSVGIVAIKGVESEYFLAMNKSGKLYGRKTCNEDCNFKELILENNYNTYSSAKWTQKGNEMYVSLSVKGVAMKGKKTKKENKASHFLPMPIT</sequence>
<protein>
    <recommendedName>
        <fullName evidence="3">Fibroblast growth factor</fullName>
        <shortName evidence="3">FGF</shortName>
    </recommendedName>
</protein>
<dbReference type="SMART" id="SM00442">
    <property type="entry name" value="FGF"/>
    <property type="match status" value="1"/>
</dbReference>
<evidence type="ECO:0000256" key="2">
    <source>
        <dbReference type="ARBA" id="ARBA00023030"/>
    </source>
</evidence>
<gene>
    <name evidence="4" type="primary">FGF7</name>
    <name evidence="4" type="ORF">AOXY_G36624</name>
</gene>